<name>A0A914ID78_GLORO</name>
<evidence type="ECO:0000256" key="1">
    <source>
        <dbReference type="SAM" id="MobiDB-lite"/>
    </source>
</evidence>
<dbReference type="AlphaFoldDB" id="A0A914ID78"/>
<evidence type="ECO:0000313" key="3">
    <source>
        <dbReference type="WBParaSite" id="Gr19_v10_g9527.t2"/>
    </source>
</evidence>
<dbReference type="Proteomes" id="UP000887572">
    <property type="component" value="Unplaced"/>
</dbReference>
<reference evidence="3" key="1">
    <citation type="submission" date="2022-11" db="UniProtKB">
        <authorList>
            <consortium name="WormBaseParasite"/>
        </authorList>
    </citation>
    <scope>IDENTIFICATION</scope>
</reference>
<dbReference type="InterPro" id="IPR013083">
    <property type="entry name" value="Znf_RING/FYVE/PHD"/>
</dbReference>
<evidence type="ECO:0000313" key="2">
    <source>
        <dbReference type="Proteomes" id="UP000887572"/>
    </source>
</evidence>
<organism evidence="2 3">
    <name type="scientific">Globodera rostochiensis</name>
    <name type="common">Golden nematode worm</name>
    <name type="synonym">Heterodera rostochiensis</name>
    <dbReference type="NCBI Taxonomy" id="31243"/>
    <lineage>
        <taxon>Eukaryota</taxon>
        <taxon>Metazoa</taxon>
        <taxon>Ecdysozoa</taxon>
        <taxon>Nematoda</taxon>
        <taxon>Chromadorea</taxon>
        <taxon>Rhabditida</taxon>
        <taxon>Tylenchina</taxon>
        <taxon>Tylenchomorpha</taxon>
        <taxon>Tylenchoidea</taxon>
        <taxon>Heteroderidae</taxon>
        <taxon>Heteroderinae</taxon>
        <taxon>Globodera</taxon>
    </lineage>
</organism>
<feature type="region of interest" description="Disordered" evidence="1">
    <location>
        <begin position="149"/>
        <end position="170"/>
    </location>
</feature>
<dbReference type="WBParaSite" id="Gr19_v10_g9527.t2">
    <property type="protein sequence ID" value="Gr19_v10_g9527.t2"/>
    <property type="gene ID" value="Gr19_v10_g9527"/>
</dbReference>
<keyword evidence="2" id="KW-1185">Reference proteome</keyword>
<accession>A0A914ID78</accession>
<dbReference type="Gene3D" id="3.30.40.10">
    <property type="entry name" value="Zinc/RING finger domain, C3HC4 (zinc finger)"/>
    <property type="match status" value="1"/>
</dbReference>
<sequence>MRRSVVVALYKPNFSKRYTVNLGSMESSEIYWHRRIFMERKSGDILPGNFHAFLYAYARKNRPENVNLYEMPEQQKLLGYAPMVLNTLGNMPSTADNAIQRQRISEYRLSIPIDLKSLFKHKILSLGLYVFQFNESDLKENDVEINKNSNESDQLSWPPPDSVGQTQSARLSWPRLSRPDSVVPYRKKVHAFHSDCIKKWIEILEKIRCPLCNKEPELKIVGECLPIFSGPSEVPPLGVYANPLAELCRRAQNAADGTFIKAQSQFALDSIVRRLSKAETAVRHLLANDLHFLLLVGDDQPLFSIGSEGFVENGEFLQNIRKALENPQKILQKHREKFHKALALIQWAKIFQSSEANDALESMQLISEET</sequence>
<protein>
    <submittedName>
        <fullName evidence="3">RING-type domain-containing protein</fullName>
    </submittedName>
</protein>
<proteinExistence type="predicted"/>
<dbReference type="SUPFAM" id="SSF57850">
    <property type="entry name" value="RING/U-box"/>
    <property type="match status" value="1"/>
</dbReference>